<dbReference type="Pfam" id="PF23016">
    <property type="entry name" value="RsmI_C"/>
    <property type="match status" value="1"/>
</dbReference>
<dbReference type="InterPro" id="IPR008189">
    <property type="entry name" value="rRNA_ssu_MeTfrase_I"/>
</dbReference>
<keyword evidence="2 6" id="KW-0698">rRNA processing</keyword>
<dbReference type="InterPro" id="IPR053910">
    <property type="entry name" value="RsmI_HTH"/>
</dbReference>
<reference evidence="10" key="1">
    <citation type="submission" date="2018-12" db="EMBL/GenBank/DDBJ databases">
        <title>Complete genome sequence of Roseovarius sp. MME-070.</title>
        <authorList>
            <person name="Nam Y.-D."/>
            <person name="Kang J."/>
            <person name="Chung W.-H."/>
            <person name="Park Y.S."/>
        </authorList>
    </citation>
    <scope>NUCLEOTIDE SEQUENCE [LARGE SCALE GENOMIC DNA]</scope>
    <source>
        <strain evidence="10">MME-070</strain>
    </source>
</reference>
<keyword evidence="5 6" id="KW-0949">S-adenosyl-L-methionine</keyword>
<dbReference type="NCBIfam" id="TIGR00096">
    <property type="entry name" value="16S rRNA (cytidine(1402)-2'-O)-methyltransferase"/>
    <property type="match status" value="1"/>
</dbReference>
<dbReference type="FunFam" id="3.30.950.10:FF:000002">
    <property type="entry name" value="Ribosomal RNA small subunit methyltransferase I"/>
    <property type="match status" value="1"/>
</dbReference>
<dbReference type="PANTHER" id="PTHR46111">
    <property type="entry name" value="RIBOSOMAL RNA SMALL SUBUNIT METHYLTRANSFERASE I"/>
    <property type="match status" value="1"/>
</dbReference>
<dbReference type="InterPro" id="IPR014776">
    <property type="entry name" value="4pyrrole_Mease_sub2"/>
</dbReference>
<dbReference type="GO" id="GO:0070677">
    <property type="term" value="F:rRNA (cytosine-2'-O-)-methyltransferase activity"/>
    <property type="evidence" value="ECO:0007669"/>
    <property type="project" value="UniProtKB-UniRule"/>
</dbReference>
<feature type="domain" description="Tetrapyrrole methylase" evidence="7">
    <location>
        <begin position="12"/>
        <end position="214"/>
    </location>
</feature>
<keyword evidence="1 6" id="KW-0963">Cytoplasm</keyword>
<dbReference type="KEGG" id="rom:EI983_03095"/>
<comment type="function">
    <text evidence="6">Catalyzes the 2'-O-methylation of the ribose of cytidine 1402 (C1402) in 16S rRNA.</text>
</comment>
<dbReference type="RefSeq" id="WP_157705890.1">
    <property type="nucleotide sequence ID" value="NZ_CP034348.1"/>
</dbReference>
<dbReference type="CDD" id="cd11648">
    <property type="entry name" value="RsmI"/>
    <property type="match status" value="1"/>
</dbReference>
<evidence type="ECO:0000259" key="8">
    <source>
        <dbReference type="Pfam" id="PF23016"/>
    </source>
</evidence>
<evidence type="ECO:0000256" key="2">
    <source>
        <dbReference type="ARBA" id="ARBA00022552"/>
    </source>
</evidence>
<dbReference type="OrthoDB" id="9809084at2"/>
<dbReference type="PANTHER" id="PTHR46111:SF1">
    <property type="entry name" value="RIBOSOMAL RNA SMALL SUBUNIT METHYLTRANSFERASE I"/>
    <property type="match status" value="1"/>
</dbReference>
<evidence type="ECO:0000313" key="9">
    <source>
        <dbReference type="EMBL" id="QGX97317.1"/>
    </source>
</evidence>
<dbReference type="InterPro" id="IPR000878">
    <property type="entry name" value="4pyrrol_Mease"/>
</dbReference>
<dbReference type="InterPro" id="IPR014777">
    <property type="entry name" value="4pyrrole_Mease_sub1"/>
</dbReference>
<dbReference type="EC" id="2.1.1.198" evidence="6"/>
<comment type="similarity">
    <text evidence="6">Belongs to the methyltransferase superfamily. RsmI family.</text>
</comment>
<name>A0A6I6IP69_9RHOB</name>
<evidence type="ECO:0000256" key="5">
    <source>
        <dbReference type="ARBA" id="ARBA00022691"/>
    </source>
</evidence>
<dbReference type="AlphaFoldDB" id="A0A6I6IP69"/>
<proteinExistence type="inferred from homology"/>
<evidence type="ECO:0000256" key="6">
    <source>
        <dbReference type="HAMAP-Rule" id="MF_01877"/>
    </source>
</evidence>
<dbReference type="SUPFAM" id="SSF53790">
    <property type="entry name" value="Tetrapyrrole methylase"/>
    <property type="match status" value="1"/>
</dbReference>
<comment type="subcellular location">
    <subcellularLocation>
        <location evidence="6">Cytoplasm</location>
    </subcellularLocation>
</comment>
<dbReference type="Pfam" id="PF00590">
    <property type="entry name" value="TP_methylase"/>
    <property type="match status" value="1"/>
</dbReference>
<dbReference type="PIRSF" id="PIRSF005917">
    <property type="entry name" value="MTase_YraL"/>
    <property type="match status" value="1"/>
</dbReference>
<dbReference type="InterPro" id="IPR035996">
    <property type="entry name" value="4pyrrol_Methylase_sf"/>
</dbReference>
<comment type="catalytic activity">
    <reaction evidence="6">
        <text>cytidine(1402) in 16S rRNA + S-adenosyl-L-methionine = 2'-O-methylcytidine(1402) in 16S rRNA + S-adenosyl-L-homocysteine + H(+)</text>
        <dbReference type="Rhea" id="RHEA:42924"/>
        <dbReference type="Rhea" id="RHEA-COMP:10285"/>
        <dbReference type="Rhea" id="RHEA-COMP:10286"/>
        <dbReference type="ChEBI" id="CHEBI:15378"/>
        <dbReference type="ChEBI" id="CHEBI:57856"/>
        <dbReference type="ChEBI" id="CHEBI:59789"/>
        <dbReference type="ChEBI" id="CHEBI:74495"/>
        <dbReference type="ChEBI" id="CHEBI:82748"/>
        <dbReference type="EC" id="2.1.1.198"/>
    </reaction>
</comment>
<protein>
    <recommendedName>
        <fullName evidence="6">Ribosomal RNA small subunit methyltransferase I</fullName>
        <ecNumber evidence="6">2.1.1.198</ecNumber>
    </recommendedName>
    <alternativeName>
        <fullName evidence="6">16S rRNA 2'-O-ribose C1402 methyltransferase</fullName>
    </alternativeName>
    <alternativeName>
        <fullName evidence="6">rRNA (cytidine-2'-O-)-methyltransferase RsmI</fullName>
    </alternativeName>
</protein>
<accession>A0A6I6IP69</accession>
<keyword evidence="4 6" id="KW-0808">Transferase</keyword>
<dbReference type="Gene3D" id="3.30.950.10">
    <property type="entry name" value="Methyltransferase, Cobalt-precorrin-4 Transmethylase, Domain 2"/>
    <property type="match status" value="1"/>
</dbReference>
<dbReference type="Proteomes" id="UP000428330">
    <property type="component" value="Chromosome"/>
</dbReference>
<dbReference type="GO" id="GO:0005737">
    <property type="term" value="C:cytoplasm"/>
    <property type="evidence" value="ECO:0007669"/>
    <property type="project" value="UniProtKB-SubCell"/>
</dbReference>
<evidence type="ECO:0000256" key="1">
    <source>
        <dbReference type="ARBA" id="ARBA00022490"/>
    </source>
</evidence>
<dbReference type="Gene3D" id="3.40.1010.10">
    <property type="entry name" value="Cobalt-precorrin-4 Transmethylase, Domain 1"/>
    <property type="match status" value="1"/>
</dbReference>
<evidence type="ECO:0000259" key="7">
    <source>
        <dbReference type="Pfam" id="PF00590"/>
    </source>
</evidence>
<dbReference type="EMBL" id="CP034348">
    <property type="protein sequence ID" value="QGX97317.1"/>
    <property type="molecule type" value="Genomic_DNA"/>
</dbReference>
<keyword evidence="10" id="KW-1185">Reference proteome</keyword>
<evidence type="ECO:0000256" key="4">
    <source>
        <dbReference type="ARBA" id="ARBA00022679"/>
    </source>
</evidence>
<evidence type="ECO:0000313" key="10">
    <source>
        <dbReference type="Proteomes" id="UP000428330"/>
    </source>
</evidence>
<feature type="domain" description="RsmI HTH" evidence="8">
    <location>
        <begin position="241"/>
        <end position="282"/>
    </location>
</feature>
<evidence type="ECO:0000256" key="3">
    <source>
        <dbReference type="ARBA" id="ARBA00022603"/>
    </source>
</evidence>
<organism evidence="9 10">
    <name type="scientific">Roseovarius faecimaris</name>
    <dbReference type="NCBI Taxonomy" id="2494550"/>
    <lineage>
        <taxon>Bacteria</taxon>
        <taxon>Pseudomonadati</taxon>
        <taxon>Pseudomonadota</taxon>
        <taxon>Alphaproteobacteria</taxon>
        <taxon>Rhodobacterales</taxon>
        <taxon>Roseobacteraceae</taxon>
        <taxon>Roseovarius</taxon>
    </lineage>
</organism>
<sequence length="286" mass="30659">MNPRTEKLKPGLYLIATPLGTARDITLRALDLLASADMLVAEDTRSLRKLMDIHGIAVRDRAMLSYHDHNGDRVRPRILQALAEGQAVLYASEAGTPMVADPGFDLARAAVAEGYALVSAPGPSAAITALTLSGLPTDQFHFAGFLPNSASRRKSALTALASVPGTLIFYESPKRVAAMLKDAAAVLGQTRPAALCRELTKKFEEVLRDDLGALAGEAASRSFKGEIVVLIGDAPKRSVNSEEIDSALRTALAEHSVRDAADLIAQQLGVPRRKIYQRALAIEKER</sequence>
<keyword evidence="3 6" id="KW-0489">Methyltransferase</keyword>
<dbReference type="HAMAP" id="MF_01877">
    <property type="entry name" value="16SrRNA_methyltr_I"/>
    <property type="match status" value="1"/>
</dbReference>
<gene>
    <name evidence="6 9" type="primary">rsmI</name>
    <name evidence="9" type="ORF">EI983_03095</name>
</gene>